<keyword evidence="1" id="KW-0677">Repeat</keyword>
<dbReference type="Gene3D" id="2.60.120.200">
    <property type="match status" value="1"/>
</dbReference>
<evidence type="ECO:0000313" key="6">
    <source>
        <dbReference type="Proteomes" id="UP000631670"/>
    </source>
</evidence>
<reference evidence="5 6" key="1">
    <citation type="submission" date="2020-10" db="EMBL/GenBank/DDBJ databases">
        <title>Sequencing the genomes of 1000 actinobacteria strains.</title>
        <authorList>
            <person name="Klenk H.-P."/>
        </authorList>
    </citation>
    <scope>NUCLEOTIDE SEQUENCE [LARGE SCALE GENOMIC DNA]</scope>
    <source>
        <strain evidence="5 6">DSM 44653</strain>
    </source>
</reference>
<feature type="domain" description="Teneurin-like YD-shell" evidence="4">
    <location>
        <begin position="2333"/>
        <end position="2478"/>
    </location>
</feature>
<accession>A0ABR9HV01</accession>
<dbReference type="NCBIfam" id="TIGR01643">
    <property type="entry name" value="YD_repeat_2x"/>
    <property type="match status" value="10"/>
</dbReference>
<comment type="caution">
    <text evidence="5">The sequence shown here is derived from an EMBL/GenBank/DDBJ whole genome shotgun (WGS) entry which is preliminary data.</text>
</comment>
<dbReference type="Pfam" id="PF05593">
    <property type="entry name" value="RHS_repeat"/>
    <property type="match status" value="6"/>
</dbReference>
<dbReference type="Pfam" id="PF13385">
    <property type="entry name" value="Laminin_G_3"/>
    <property type="match status" value="1"/>
</dbReference>
<dbReference type="InterPro" id="IPR031325">
    <property type="entry name" value="RHS_repeat"/>
</dbReference>
<dbReference type="SUPFAM" id="SSF49899">
    <property type="entry name" value="Concanavalin A-like lectins/glucanases"/>
    <property type="match status" value="1"/>
</dbReference>
<dbReference type="EMBL" id="JADBEG010000001">
    <property type="protein sequence ID" value="MBE1494756.1"/>
    <property type="molecule type" value="Genomic_DNA"/>
</dbReference>
<keyword evidence="6" id="KW-1185">Reference proteome</keyword>
<dbReference type="InterPro" id="IPR013320">
    <property type="entry name" value="ConA-like_dom_sf"/>
</dbReference>
<gene>
    <name evidence="5" type="ORF">H4696_001856</name>
</gene>
<feature type="domain" description="Teneurin-like YD-shell" evidence="4">
    <location>
        <begin position="1933"/>
        <end position="2073"/>
    </location>
</feature>
<feature type="compositionally biased region" description="Basic and acidic residues" evidence="2">
    <location>
        <begin position="1377"/>
        <end position="1391"/>
    </location>
</feature>
<dbReference type="InterPro" id="IPR006530">
    <property type="entry name" value="YD"/>
</dbReference>
<sequence>MALGLVAVLLGGIGADARLGHSPDGYRTAAAPGQRWGTAAGLSHLADGAVNRTLPTTERGRYPRLPAIAEPPNAASAELGPSGAHTGFNRAASTEVLAARDAFKKVYANTDGTETTELSTTPVHYRGADGTWQPIDTTVVPGTDGGWRNTTNAVALEFAARADHPELVRVGVEGGHSLAYGLIGAAPVGGTVQGSTVTYAGVRPGVDMRLAVQPGGVKETLALQRNPADNTFTFPLRLSGLTAALADGEVVFTDAAGTARAVIPRGDLTDAAGVRSTAVGYELVDGALRVTVDRGWLADPARKYPVEVDPTVGPPLNSDAADGAMYVRGSGSAEGKAELQVGKLDGASTASYVAFGRLVDSLKFESIYGAQLMVGNYFANSCRARPVTVHPVTQAWTSTGSYSYPGPAVGAALGSKSFAHGFVEEGHSSSACPPAAELIDLGLAGVNLVQGWVNGTTPNYGLSLRGDVSDPLSGKKLTGTATDNPPRLYVTHSPYNATYAMPKPVPDPPVLQNQDGRVKFTVTNRGAAAWTPEQYYLAYRAYNATTGAAVGQQRSASLPGTIARGASVTLDATIKSLPPGTYFLDFSMVGPGGVFFTDHLVSPLRLSLQIIDIAPVVQELYPPNGYHAPTLTPTLWGRALDIDAPPGSSLSFKFELCEANDAGNPVNCFDSGYQNSQAWSPPAGKLSWAKSYLWRVFVKDAGNEVTSPRSTVLTEVPQPEITSHFAGASKSADDQDFDGQSGNVTTAAVDASAATVGPELSVARTYNSADPRRNGLFGAGWTSRFDMRLVPDDDGSGNVVVTYADGQSVRYGRNPDGTYATASGRTAVLAPVSGGWTLDDRSGTVYAFSSSGRLTRITDNAGRALVLTYNNTDGMLAKAQVSTSQTNTAGRALRFTWTGAHVTTVTTDLNTTWKYTYTGDVLTSVCAPDNSCTRYTYAPGSHYRTAVLDDRPDSYWRLGEGQGTAAGSDVAINLGKDAGTYTTVTLGTPGAVAGSAGTAVTFNGTSSRLDLPKGTLKKSRDSAVELWFKANPTGTGGPLLGYQDKAFDTVPGRGVPILYLGTDGKLHGQFGATTIAPLASPGTVNDGRWHHAVLSSMGTTQTLYLDGVQAAQATGVTVDHSLLTFNQIGAAYATGTWPAWGNAGKQFFAGAIDEVAVYAHPLGAAAVSAHYRYGTGAADQLTKIAMPSGAQAAAATYDTALDRVATYTDRDGGTWKIGAPLVFGDDTDLRRTVQVLDPTNRPNLHEYDALTGVLLRSGLPLALEIRDEDRPGGPVPPPPTPVDKCEKPDPADPQFCTVIPGDAGGPVFVTQPTGGLAIRTYQYDKAGNLTVATNENGDSITMTYDGQGHPVSTKTCQSAGVCQTSYTTYPATAPDPSDPRNDLPLETRDGRSASATDTTYRTSYTYSSSGNLSSQTTPDGNVVRSTYTVGAEAAVGGGIVPAALPLTSTDARGKVTRFGYYANGDLAKVTEPSGMVTNYTYDALGRQVTETEVTDTFPAGVTTTTAYDALSRPVSVTGPVTTNAVDGTRHQRRTVTTYDVDGNDTQVDDADLLGGDATRTVKTEYDESGRAIRVVDPEGNETTSTYDRSGNRVSTVDANGNRYDFAYTARNMLAEIRLRAYTGDTNGGLTGDYLVLHSYSYDYAGRKVSDTDAMGRRTEYLYTGDDKLRKAVLKNFHDLDGSTRDYVLSDVTYDGAGNAVKQVTDNGASTVTATYDRVGNILTSTEDPTGLARTTTYTYDATGNVTRTSRNGKASNVPWSMSQDAEVVDLTYDDSGNAVRQTTSTGDTTLVSTSAYDQRGNLVADTDPRGNVTGADPAAYTTNYTYDEFGRRTVVTGAPVNVENGGAAATVRPVATTGYDTFGEPVAIKDEAGSVFRTAYDRLGRVVTQTKPAYTPPGASTAITPVLRTSYDGLGNVVEVTDPLGNAQRFGYDQLNRQVSSDKPLANNTDRAVWRATYTRTGQRLSTTDPLGGRTEATYDDLDRPITSTQVERFPRLDNLTTRLTYDDRGAVTATAQPSGATARNTFDTLGQLIRQTDASGVTTQYGYDKSGRAVRQSDAAGRTSQTSYDRIGRVVATSNLRPDGTTARIQRQTYDAAGNPTSATDAKGAVTTFEFDAANRLTTQTEPVAAGSSITTSFGYDAADRRTRYTDGRGNSTYFTYNVLGLPESVIEPPTPAYPAAADRTWTAGYDAAGAQVRTIIPGGVATTTAYDAAGRVTQRTGTGAATPTATQNRAYDAVNRITSAGDNTFTYNDRGQPLTARGPSGSADLAYDVDGNLTARTDAAGTATFAYTNGRLSSTTDGLTQVTETLGYDATGRESTIGYGGGRTRTFTYDDLGRTDTDVLRNGTGQNVAAIDYGYDDNDNLTSKTTSGFAGSGSNTYGYDQAGRLTSWATPSGTVTYGWDASGNRVAAGGKTSTYDARNRLTATGDVNYAYSARGTLNSAGARTYGFDAFDHKIADGSTTYAYDDLDRLVSRGGTKFTYAGTDDTPVGAGAEKIARDPDGDPLAVGDSLVVADEHGDVVGGFGAGDPLAALPDSTTYDPFGQVAAAQGDDGSLGYQGDWADPDTGNVAMGARWYDPSTGLFQSRDQATYTSGDSVLANRYAYGAANPLNYVDPDGNWPCLKLSCLKNDAKQIGNAVVQGVSAVANVVRTTYRGGEELYNRGKQALGTVWNGLKSIGTKVRNSIKKGVNEFREFVRDPGGYVKQKAKQLWSYVEKKKHKISDALRKARVHAQQKAREVAKKIADHKITTTALAAIEKTAKTVFMRPNNPIGAIVWLGGQLVTGAASVIIQPKLPITNVVKDTVKSAENLRDSLVWKTVVAMFEGQGEAYWGSVTASAELASWIAPKVAESMRQPESAWCHSWLDCGWRSAWTIGAVANGDPRVLTDLYKGTDSSPDYMTVDASVILPSMIHGPSAGLTLTRNGQLSVSTGEVIGTPAVGAGFRQGWFKGDLSRDEVDSGATGPGLSLGVSRGIRGPFGPAVGLTRSLGDDDPVWSIEMGVGVGAPLSPMSTGPADLTVGIGDSKVLWKCRSCAPLPGQGSW</sequence>
<name>A0ABR9HV01_9PSEU</name>
<evidence type="ECO:0000256" key="2">
    <source>
        <dbReference type="SAM" id="MobiDB-lite"/>
    </source>
</evidence>
<evidence type="ECO:0000313" key="5">
    <source>
        <dbReference type="EMBL" id="MBE1494756.1"/>
    </source>
</evidence>
<dbReference type="InterPro" id="IPR056823">
    <property type="entry name" value="TEN-like_YD-shell"/>
</dbReference>
<evidence type="ECO:0000259" key="3">
    <source>
        <dbReference type="Pfam" id="PF20148"/>
    </source>
</evidence>
<dbReference type="PANTHER" id="PTHR32305">
    <property type="match status" value="1"/>
</dbReference>
<dbReference type="InterPro" id="IPR045351">
    <property type="entry name" value="DUF6531"/>
</dbReference>
<evidence type="ECO:0000259" key="4">
    <source>
        <dbReference type="Pfam" id="PF25023"/>
    </source>
</evidence>
<dbReference type="Gene3D" id="2.180.10.10">
    <property type="entry name" value="RHS repeat-associated core"/>
    <property type="match status" value="5"/>
</dbReference>
<dbReference type="PANTHER" id="PTHR32305:SF15">
    <property type="entry name" value="PROTEIN RHSA-RELATED"/>
    <property type="match status" value="1"/>
</dbReference>
<dbReference type="Pfam" id="PF20148">
    <property type="entry name" value="DUF6531"/>
    <property type="match status" value="1"/>
</dbReference>
<evidence type="ECO:0000256" key="1">
    <source>
        <dbReference type="ARBA" id="ARBA00022737"/>
    </source>
</evidence>
<dbReference type="NCBIfam" id="TIGR03696">
    <property type="entry name" value="Rhs_assc_core"/>
    <property type="match status" value="1"/>
</dbReference>
<proteinExistence type="predicted"/>
<dbReference type="Proteomes" id="UP000631670">
    <property type="component" value="Unassembled WGS sequence"/>
</dbReference>
<feature type="region of interest" description="Disordered" evidence="2">
    <location>
        <begin position="1266"/>
        <end position="1289"/>
    </location>
</feature>
<feature type="compositionally biased region" description="Low complexity" evidence="2">
    <location>
        <begin position="1392"/>
        <end position="1417"/>
    </location>
</feature>
<dbReference type="RefSeq" id="WP_192782190.1">
    <property type="nucleotide sequence ID" value="NZ_JADBEG010000001.1"/>
</dbReference>
<dbReference type="InterPro" id="IPR050708">
    <property type="entry name" value="T6SS_VgrG/RHS"/>
</dbReference>
<feature type="domain" description="DUF6531" evidence="3">
    <location>
        <begin position="741"/>
        <end position="811"/>
    </location>
</feature>
<protein>
    <submittedName>
        <fullName evidence="5">RHS repeat-associated protein</fullName>
    </submittedName>
</protein>
<organism evidence="5 6">
    <name type="scientific">Amycolatopsis lexingtonensis</name>
    <dbReference type="NCBI Taxonomy" id="218822"/>
    <lineage>
        <taxon>Bacteria</taxon>
        <taxon>Bacillati</taxon>
        <taxon>Actinomycetota</taxon>
        <taxon>Actinomycetes</taxon>
        <taxon>Pseudonocardiales</taxon>
        <taxon>Pseudonocardiaceae</taxon>
        <taxon>Amycolatopsis</taxon>
    </lineage>
</organism>
<dbReference type="Pfam" id="PF25023">
    <property type="entry name" value="TEN_YD-shell"/>
    <property type="match status" value="2"/>
</dbReference>
<dbReference type="InterPro" id="IPR022385">
    <property type="entry name" value="Rhs_assc_core"/>
</dbReference>
<feature type="region of interest" description="Disordered" evidence="2">
    <location>
        <begin position="1367"/>
        <end position="1419"/>
    </location>
</feature>